<dbReference type="Pfam" id="PF23545">
    <property type="entry name" value="Zn_ribbon_HMPTM"/>
    <property type="match status" value="1"/>
</dbReference>
<dbReference type="GO" id="GO:0003824">
    <property type="term" value="F:catalytic activity"/>
    <property type="evidence" value="ECO:0007669"/>
    <property type="project" value="InterPro"/>
</dbReference>
<keyword evidence="1" id="KW-0949">S-adenosyl-L-methionine</keyword>
<protein>
    <recommendedName>
        <fullName evidence="5">Radical SAM core domain-containing protein</fullName>
    </recommendedName>
</protein>
<dbReference type="Pfam" id="PF04055">
    <property type="entry name" value="Radical_SAM"/>
    <property type="match status" value="1"/>
</dbReference>
<evidence type="ECO:0000259" key="5">
    <source>
        <dbReference type="PROSITE" id="PS51918"/>
    </source>
</evidence>
<dbReference type="InterPro" id="IPR007197">
    <property type="entry name" value="rSAM"/>
</dbReference>
<evidence type="ECO:0000256" key="1">
    <source>
        <dbReference type="ARBA" id="ARBA00022691"/>
    </source>
</evidence>
<accession>A0A0F9PWH0</accession>
<dbReference type="SFLD" id="SFLDG01100">
    <property type="entry name" value="methyltransferase_(Class_D)"/>
    <property type="match status" value="1"/>
</dbReference>
<feature type="non-terminal residue" evidence="6">
    <location>
        <position position="563"/>
    </location>
</feature>
<dbReference type="SFLD" id="SFLDG01067">
    <property type="entry name" value="SPASM/twitch_domain_containing"/>
    <property type="match status" value="1"/>
</dbReference>
<sequence length="563" mass="63611">MTQTNSQSDRENMEVIRTTTSLCPECMEHVPAEIVVDPKTNWVMMLKTCKDHGEFKDKLSINPEEYKWQQRFTTDIGSTVNNSTKPETVSSGIKKIDKGCPYDCGLCSKHKSAPNICLIDITNRCNLTCPICFANASAAGYVVEPTFDQIVQIMEHFRSMKPIPAVLLQLSGGEPTMRDDLPEIIRKGKELGFTELMVTTNGVRFAKSPELIRKCKDAGMNAIYLQFDATDAPEVWKKIRGVNLWPLKQKVIENCRKVGFFGIVLVPTIAKGINDNQIGNILDYARDNSDIISGIIFQPVSLTGRISFEELMDLRYTTSDLKKAINEHTGGAIEQFYPIATSAKMTQLLAWFDEMPTFSMTSHNDCGFCSIIIINDKNEFESIENYFDITGIMKWSNKVWDMVQKREIPKPTNLLKGIDLSGFGKIVSKIGDIVDDMTSLGYRQIMKAYYFAGVARYIKHPEKILTNKTYRGFARLIMNPNFNSAANFLHTRNLLISSMHFQDAYNFDLDRVCKCLVHYGVIDPDDSTKVLEVPFCSMNTLHRPVIERKLAIVGKSAKNPEVI</sequence>
<dbReference type="InterPro" id="IPR013785">
    <property type="entry name" value="Aldolase_TIM"/>
</dbReference>
<dbReference type="SUPFAM" id="SSF102114">
    <property type="entry name" value="Radical SAM enzymes"/>
    <property type="match status" value="1"/>
</dbReference>
<dbReference type="Gene3D" id="3.20.20.70">
    <property type="entry name" value="Aldolase class I"/>
    <property type="match status" value="1"/>
</dbReference>
<dbReference type="InterPro" id="IPR034474">
    <property type="entry name" value="Methyltransferase_Class_D"/>
</dbReference>
<dbReference type="PROSITE" id="PS51918">
    <property type="entry name" value="RADICAL_SAM"/>
    <property type="match status" value="1"/>
</dbReference>
<name>A0A0F9PWH0_9ZZZZ</name>
<evidence type="ECO:0000256" key="2">
    <source>
        <dbReference type="ARBA" id="ARBA00022723"/>
    </source>
</evidence>
<dbReference type="CDD" id="cd01335">
    <property type="entry name" value="Radical_SAM"/>
    <property type="match status" value="1"/>
</dbReference>
<keyword evidence="4" id="KW-0411">Iron-sulfur</keyword>
<organism evidence="6">
    <name type="scientific">marine sediment metagenome</name>
    <dbReference type="NCBI Taxonomy" id="412755"/>
    <lineage>
        <taxon>unclassified sequences</taxon>
        <taxon>metagenomes</taxon>
        <taxon>ecological metagenomes</taxon>
    </lineage>
</organism>
<dbReference type="GO" id="GO:0051536">
    <property type="term" value="F:iron-sulfur cluster binding"/>
    <property type="evidence" value="ECO:0007669"/>
    <property type="project" value="UniProtKB-KW"/>
</dbReference>
<evidence type="ECO:0000313" key="6">
    <source>
        <dbReference type="EMBL" id="KKN35975.1"/>
    </source>
</evidence>
<proteinExistence type="predicted"/>
<dbReference type="InterPro" id="IPR058240">
    <property type="entry name" value="rSAM_sf"/>
</dbReference>
<dbReference type="AlphaFoldDB" id="A0A0F9PWH0"/>
<dbReference type="EMBL" id="LAZR01001997">
    <property type="protein sequence ID" value="KKN35975.1"/>
    <property type="molecule type" value="Genomic_DNA"/>
</dbReference>
<gene>
    <name evidence="6" type="ORF">LCGC14_0778370</name>
</gene>
<dbReference type="GO" id="GO:0046872">
    <property type="term" value="F:metal ion binding"/>
    <property type="evidence" value="ECO:0007669"/>
    <property type="project" value="UniProtKB-KW"/>
</dbReference>
<comment type="caution">
    <text evidence="6">The sequence shown here is derived from an EMBL/GenBank/DDBJ whole genome shotgun (WGS) entry which is preliminary data.</text>
</comment>
<dbReference type="InterPro" id="IPR056488">
    <property type="entry name" value="Zn_ribbon_HMPTM"/>
</dbReference>
<evidence type="ECO:0000256" key="3">
    <source>
        <dbReference type="ARBA" id="ARBA00023004"/>
    </source>
</evidence>
<keyword evidence="2" id="KW-0479">Metal-binding</keyword>
<keyword evidence="3" id="KW-0408">Iron</keyword>
<reference evidence="6" key="1">
    <citation type="journal article" date="2015" name="Nature">
        <title>Complex archaea that bridge the gap between prokaryotes and eukaryotes.</title>
        <authorList>
            <person name="Spang A."/>
            <person name="Saw J.H."/>
            <person name="Jorgensen S.L."/>
            <person name="Zaremba-Niedzwiedzka K."/>
            <person name="Martijn J."/>
            <person name="Lind A.E."/>
            <person name="van Eijk R."/>
            <person name="Schleper C."/>
            <person name="Guy L."/>
            <person name="Ettema T.J."/>
        </authorList>
    </citation>
    <scope>NUCLEOTIDE SEQUENCE</scope>
</reference>
<feature type="domain" description="Radical SAM core" evidence="5">
    <location>
        <begin position="111"/>
        <end position="334"/>
    </location>
</feature>
<evidence type="ECO:0000256" key="4">
    <source>
        <dbReference type="ARBA" id="ARBA00023014"/>
    </source>
</evidence>
<dbReference type="PANTHER" id="PTHR43306:SF1">
    <property type="entry name" value="7,8-DIHYDRO-6-HYDROXYMETHYLPTERIN DIMETHYLTRANSFERASE"/>
    <property type="match status" value="1"/>
</dbReference>
<dbReference type="SFLD" id="SFLDS00029">
    <property type="entry name" value="Radical_SAM"/>
    <property type="match status" value="1"/>
</dbReference>
<dbReference type="PANTHER" id="PTHR43306">
    <property type="entry name" value="7,8-DIHYDRO-6-HYDROXYMETHYLPTERIN DIMETHYLTRANSFERASE"/>
    <property type="match status" value="1"/>
</dbReference>